<dbReference type="GeneID" id="8249088"/>
<dbReference type="Gene3D" id="3.10.310.20">
    <property type="entry name" value="DHHA2 domain"/>
    <property type="match status" value="1"/>
</dbReference>
<evidence type="ECO:0000256" key="1">
    <source>
        <dbReference type="ARBA" id="ARBA00001936"/>
    </source>
</evidence>
<dbReference type="AlphaFoldDB" id="C1EH00"/>
<sequence length="451" mass="48914">MAPIEAAFRVASTDAAYTQAEAPIDLDALNLFLRDSRAIAMDPNGAPVTLVMGNEAADLDSIVSAITYALHVTRRSCIDYEWMDRDPPDPVTGDFDGWNNEKESQCELRFAVPYVACAREDLPLRGDAAWLLDDIGVDVDSIVFADDLDPMALDASGRLRDVVLVDHNVPQAKHRELLSKTTRVIDHHVDEELYPLECDVMIGPVGSCATLIAEQASEEAEIGLDGMLGHGYTGNARGLWAGPLAKMIAAAILADTQNLDVNNERTRMEDYVWCHRLAAFAGYEDVEAMTSLYETLKRRRFDQSGLSPRDLLRRDYKQWTLGDDVNVGIASFGVALNAMGDAGDVKATCDAFMRDRGVRVLVLMSAFEGEDGSFERQLGFTSLDDEGARLCEKMAIAIGDGLGGLRTIEGAGGAFGAMAFHQGDAKASRKKVQPLVAEFLEAEKAAADGVG</sequence>
<dbReference type="OrthoDB" id="374045at2759"/>
<protein>
    <recommendedName>
        <fullName evidence="5">DHHA2 domain-containing protein</fullName>
    </recommendedName>
</protein>
<gene>
    <name evidence="6" type="ORF">MICPUN_64054</name>
</gene>
<dbReference type="PANTHER" id="PTHR12112">
    <property type="entry name" value="BNIP - RELATED"/>
    <property type="match status" value="1"/>
</dbReference>
<dbReference type="Gene3D" id="3.90.1640.10">
    <property type="entry name" value="inorganic pyrophosphatase (n-terminal core)"/>
    <property type="match status" value="1"/>
</dbReference>
<dbReference type="eggNOG" id="KOG4129">
    <property type="taxonomic scope" value="Eukaryota"/>
</dbReference>
<dbReference type="RefSeq" id="XP_002506159.1">
    <property type="nucleotide sequence ID" value="XM_002506113.1"/>
</dbReference>
<dbReference type="InParanoid" id="C1EH00"/>
<name>C1EH00_MICCC</name>
<evidence type="ECO:0000256" key="2">
    <source>
        <dbReference type="ARBA" id="ARBA00022723"/>
    </source>
</evidence>
<reference evidence="6 7" key="1">
    <citation type="journal article" date="2009" name="Science">
        <title>Green evolution and dynamic adaptations revealed by genomes of the marine picoeukaryotes Micromonas.</title>
        <authorList>
            <person name="Worden A.Z."/>
            <person name="Lee J.H."/>
            <person name="Mock T."/>
            <person name="Rouze P."/>
            <person name="Simmons M.P."/>
            <person name="Aerts A.L."/>
            <person name="Allen A.E."/>
            <person name="Cuvelier M.L."/>
            <person name="Derelle E."/>
            <person name="Everett M.V."/>
            <person name="Foulon E."/>
            <person name="Grimwood J."/>
            <person name="Gundlach H."/>
            <person name="Henrissat B."/>
            <person name="Napoli C."/>
            <person name="McDonald S.M."/>
            <person name="Parker M.S."/>
            <person name="Rombauts S."/>
            <person name="Salamov A."/>
            <person name="Von Dassow P."/>
            <person name="Badger J.H."/>
            <person name="Coutinho P.M."/>
            <person name="Demir E."/>
            <person name="Dubchak I."/>
            <person name="Gentemann C."/>
            <person name="Eikrem W."/>
            <person name="Gready J.E."/>
            <person name="John U."/>
            <person name="Lanier W."/>
            <person name="Lindquist E.A."/>
            <person name="Lucas S."/>
            <person name="Mayer K.F."/>
            <person name="Moreau H."/>
            <person name="Not F."/>
            <person name="Otillar R."/>
            <person name="Panaud O."/>
            <person name="Pangilinan J."/>
            <person name="Paulsen I."/>
            <person name="Piegu B."/>
            <person name="Poliakov A."/>
            <person name="Robbens S."/>
            <person name="Schmutz J."/>
            <person name="Toulza E."/>
            <person name="Wyss T."/>
            <person name="Zelensky A."/>
            <person name="Zhou K."/>
            <person name="Armbrust E.V."/>
            <person name="Bhattacharya D."/>
            <person name="Goodenough U.W."/>
            <person name="Van de Peer Y."/>
            <person name="Grigoriev I.V."/>
        </authorList>
    </citation>
    <scope>NUCLEOTIDE SEQUENCE [LARGE SCALE GENOMIC DNA]</scope>
    <source>
        <strain evidence="7">RCC299 / NOUM17</strain>
    </source>
</reference>
<dbReference type="KEGG" id="mis:MICPUN_64054"/>
<keyword evidence="4" id="KW-0464">Manganese</keyword>
<dbReference type="Pfam" id="PF01368">
    <property type="entry name" value="DHH"/>
    <property type="match status" value="1"/>
</dbReference>
<dbReference type="GO" id="GO:0004309">
    <property type="term" value="F:exopolyphosphatase activity"/>
    <property type="evidence" value="ECO:0007669"/>
    <property type="project" value="TreeGrafter"/>
</dbReference>
<dbReference type="SUPFAM" id="SSF64182">
    <property type="entry name" value="DHH phosphoesterases"/>
    <property type="match status" value="1"/>
</dbReference>
<accession>C1EH00</accession>
<dbReference type="InterPro" id="IPR038763">
    <property type="entry name" value="DHH_sf"/>
</dbReference>
<dbReference type="InterPro" id="IPR001667">
    <property type="entry name" value="DDH_dom"/>
</dbReference>
<feature type="domain" description="DHHA2" evidence="5">
    <location>
        <begin position="293"/>
        <end position="440"/>
    </location>
</feature>
<proteinExistence type="predicted"/>
<evidence type="ECO:0000313" key="6">
    <source>
        <dbReference type="EMBL" id="ACO67417.1"/>
    </source>
</evidence>
<keyword evidence="7" id="KW-1185">Reference proteome</keyword>
<evidence type="ECO:0000313" key="7">
    <source>
        <dbReference type="Proteomes" id="UP000002009"/>
    </source>
</evidence>
<dbReference type="PANTHER" id="PTHR12112:SF39">
    <property type="entry name" value="EG:152A3.5 PROTEIN (FBGN0003116_PN PROTEIN)"/>
    <property type="match status" value="1"/>
</dbReference>
<organism evidence="6 7">
    <name type="scientific">Micromonas commoda (strain RCC299 / NOUM17 / CCMP2709)</name>
    <name type="common">Picoplanktonic green alga</name>
    <dbReference type="NCBI Taxonomy" id="296587"/>
    <lineage>
        <taxon>Eukaryota</taxon>
        <taxon>Viridiplantae</taxon>
        <taxon>Chlorophyta</taxon>
        <taxon>Mamiellophyceae</taxon>
        <taxon>Mamiellales</taxon>
        <taxon>Mamiellaceae</taxon>
        <taxon>Micromonas</taxon>
    </lineage>
</organism>
<evidence type="ECO:0000259" key="5">
    <source>
        <dbReference type="SMART" id="SM01131"/>
    </source>
</evidence>
<dbReference type="InterPro" id="IPR004097">
    <property type="entry name" value="DHHA2"/>
</dbReference>
<keyword evidence="2" id="KW-0479">Metal-binding</keyword>
<dbReference type="GO" id="GO:0046872">
    <property type="term" value="F:metal ion binding"/>
    <property type="evidence" value="ECO:0007669"/>
    <property type="project" value="UniProtKB-KW"/>
</dbReference>
<dbReference type="EMBL" id="CP001332">
    <property type="protein sequence ID" value="ACO67417.1"/>
    <property type="molecule type" value="Genomic_DNA"/>
</dbReference>
<evidence type="ECO:0000256" key="4">
    <source>
        <dbReference type="ARBA" id="ARBA00023211"/>
    </source>
</evidence>
<dbReference type="OMA" id="TMTIFFN"/>
<dbReference type="InterPro" id="IPR038222">
    <property type="entry name" value="DHHA2_dom_sf"/>
</dbReference>
<dbReference type="Proteomes" id="UP000002009">
    <property type="component" value="Chromosome 14"/>
</dbReference>
<keyword evidence="3" id="KW-0378">Hydrolase</keyword>
<dbReference type="GO" id="GO:0005737">
    <property type="term" value="C:cytoplasm"/>
    <property type="evidence" value="ECO:0007669"/>
    <property type="project" value="InterPro"/>
</dbReference>
<evidence type="ECO:0000256" key="3">
    <source>
        <dbReference type="ARBA" id="ARBA00022801"/>
    </source>
</evidence>
<dbReference type="STRING" id="296587.C1EH00"/>
<dbReference type="SMART" id="SM01131">
    <property type="entry name" value="DHHA2"/>
    <property type="match status" value="1"/>
</dbReference>
<dbReference type="Pfam" id="PF02833">
    <property type="entry name" value="DHHA2"/>
    <property type="match status" value="1"/>
</dbReference>
<comment type="cofactor">
    <cofactor evidence="1">
        <name>Mn(2+)</name>
        <dbReference type="ChEBI" id="CHEBI:29035"/>
    </cofactor>
</comment>